<dbReference type="PaxDb" id="3708-A0A078HV75"/>
<evidence type="ECO:0000313" key="1">
    <source>
        <dbReference type="EMBL" id="CDY40668.1"/>
    </source>
</evidence>
<proteinExistence type="predicted"/>
<keyword evidence="2" id="KW-1185">Reference proteome</keyword>
<protein>
    <submittedName>
        <fullName evidence="1">BnaC03g33840D protein</fullName>
    </submittedName>
</protein>
<name>A0A078HV75_BRANA</name>
<sequence>MVFGFITWCVDVLDLI</sequence>
<dbReference type="EMBL" id="LK032477">
    <property type="protein sequence ID" value="CDY40668.1"/>
    <property type="molecule type" value="Genomic_DNA"/>
</dbReference>
<organism evidence="1 2">
    <name type="scientific">Brassica napus</name>
    <name type="common">Rape</name>
    <dbReference type="NCBI Taxonomy" id="3708"/>
    <lineage>
        <taxon>Eukaryota</taxon>
        <taxon>Viridiplantae</taxon>
        <taxon>Streptophyta</taxon>
        <taxon>Embryophyta</taxon>
        <taxon>Tracheophyta</taxon>
        <taxon>Spermatophyta</taxon>
        <taxon>Magnoliopsida</taxon>
        <taxon>eudicotyledons</taxon>
        <taxon>Gunneridae</taxon>
        <taxon>Pentapetalae</taxon>
        <taxon>rosids</taxon>
        <taxon>malvids</taxon>
        <taxon>Brassicales</taxon>
        <taxon>Brassicaceae</taxon>
        <taxon>Brassiceae</taxon>
        <taxon>Brassica</taxon>
    </lineage>
</organism>
<evidence type="ECO:0000313" key="2">
    <source>
        <dbReference type="Proteomes" id="UP000028999"/>
    </source>
</evidence>
<reference evidence="1 2" key="1">
    <citation type="journal article" date="2014" name="Science">
        <title>Plant genetics. Early allopolyploid evolution in the post-Neolithic Brassica napus oilseed genome.</title>
        <authorList>
            <person name="Chalhoub B."/>
            <person name="Denoeud F."/>
            <person name="Liu S."/>
            <person name="Parkin I.A."/>
            <person name="Tang H."/>
            <person name="Wang X."/>
            <person name="Chiquet J."/>
            <person name="Belcram H."/>
            <person name="Tong C."/>
            <person name="Samans B."/>
            <person name="Correa M."/>
            <person name="Da Silva C."/>
            <person name="Just J."/>
            <person name="Falentin C."/>
            <person name="Koh C.S."/>
            <person name="Le Clainche I."/>
            <person name="Bernard M."/>
            <person name="Bento P."/>
            <person name="Noel B."/>
            <person name="Labadie K."/>
            <person name="Alberti A."/>
            <person name="Charles M."/>
            <person name="Arnaud D."/>
            <person name="Guo H."/>
            <person name="Daviaud C."/>
            <person name="Alamery S."/>
            <person name="Jabbari K."/>
            <person name="Zhao M."/>
            <person name="Edger P.P."/>
            <person name="Chelaifa H."/>
            <person name="Tack D."/>
            <person name="Lassalle G."/>
            <person name="Mestiri I."/>
            <person name="Schnel N."/>
            <person name="Le Paslier M.C."/>
            <person name="Fan G."/>
            <person name="Renault V."/>
            <person name="Bayer P.E."/>
            <person name="Golicz A.A."/>
            <person name="Manoli S."/>
            <person name="Lee T.H."/>
            <person name="Thi V.H."/>
            <person name="Chalabi S."/>
            <person name="Hu Q."/>
            <person name="Fan C."/>
            <person name="Tollenaere R."/>
            <person name="Lu Y."/>
            <person name="Battail C."/>
            <person name="Shen J."/>
            <person name="Sidebottom C.H."/>
            <person name="Wang X."/>
            <person name="Canaguier A."/>
            <person name="Chauveau A."/>
            <person name="Berard A."/>
            <person name="Deniot G."/>
            <person name="Guan M."/>
            <person name="Liu Z."/>
            <person name="Sun F."/>
            <person name="Lim Y.P."/>
            <person name="Lyons E."/>
            <person name="Town C.D."/>
            <person name="Bancroft I."/>
            <person name="Wang X."/>
            <person name="Meng J."/>
            <person name="Ma J."/>
            <person name="Pires J.C."/>
            <person name="King G.J."/>
            <person name="Brunel D."/>
            <person name="Delourme R."/>
            <person name="Renard M."/>
            <person name="Aury J.M."/>
            <person name="Adams K.L."/>
            <person name="Batley J."/>
            <person name="Snowdon R.J."/>
            <person name="Tost J."/>
            <person name="Edwards D."/>
            <person name="Zhou Y."/>
            <person name="Hua W."/>
            <person name="Sharpe A.G."/>
            <person name="Paterson A.H."/>
            <person name="Guan C."/>
            <person name="Wincker P."/>
        </authorList>
    </citation>
    <scope>NUCLEOTIDE SEQUENCE [LARGE SCALE GENOMIC DNA]</scope>
    <source>
        <strain evidence="2">cv. Darmor-bzh</strain>
    </source>
</reference>
<gene>
    <name evidence="1" type="primary">BnaC03g33840D</name>
    <name evidence="1" type="ORF">GSBRNA2T00071546001</name>
</gene>
<dbReference type="AlphaFoldDB" id="A0A078HV75"/>
<dbReference type="Proteomes" id="UP000028999">
    <property type="component" value="Unassembled WGS sequence"/>
</dbReference>
<accession>A0A078HV75</accession>